<comment type="subcellular location">
    <subcellularLocation>
        <location evidence="1 9">Golgi apparatus membrane</location>
        <topology evidence="1 9">Single-pass type II membrane protein</topology>
    </subcellularLocation>
</comment>
<dbReference type="EMBL" id="NEVH01014359">
    <property type="protein sequence ID" value="PNF27855.1"/>
    <property type="molecule type" value="Genomic_DNA"/>
</dbReference>
<dbReference type="GO" id="GO:0008146">
    <property type="term" value="F:sulfotransferase activity"/>
    <property type="evidence" value="ECO:0007669"/>
    <property type="project" value="InterPro"/>
</dbReference>
<keyword evidence="5" id="KW-1133">Transmembrane helix</keyword>
<sequence length="304" mass="35942">MQIIKPINVCLSLKTSQIFNTEEIRNICSHINVGLTLPQSRHFLVNHEHKLLYCWIHKVASTSWIALFSHLANRTHIAEYYREIKVLSPKNAEELHRIATTNDYYRLLVVRHPFQRLVSAYRDRIEDTSRFTSQAWIYVPRIFALTRPSLNRSQIFHISHQQQKLSIVPKFKEFVEWLLIISPNKYDVHWNRYSDHCRPCSIDYDAIIKMDNFSNEEVRVVCEMGLEHLNVSLQHLQPTSGGSTDFYITCQYFQQLIPEEVKALYEIYSLDFQMFHYSPQLYMNCAQNKSGLTNVPLPKSIRYD</sequence>
<dbReference type="InterPro" id="IPR005331">
    <property type="entry name" value="Sulfotransferase"/>
</dbReference>
<evidence type="ECO:0000256" key="4">
    <source>
        <dbReference type="ARBA" id="ARBA00022692"/>
    </source>
</evidence>
<evidence type="ECO:0000313" key="11">
    <source>
        <dbReference type="Proteomes" id="UP000235965"/>
    </source>
</evidence>
<dbReference type="STRING" id="105785.A0A2J7QGZ3"/>
<dbReference type="Proteomes" id="UP000235965">
    <property type="component" value="Unassembled WGS sequence"/>
</dbReference>
<keyword evidence="8 9" id="KW-0325">Glycoprotein</keyword>
<evidence type="ECO:0000256" key="5">
    <source>
        <dbReference type="ARBA" id="ARBA00022989"/>
    </source>
</evidence>
<proteinExistence type="inferred from homology"/>
<dbReference type="PANTHER" id="PTHR12137:SF54">
    <property type="entry name" value="CARBOHYDRATE SULFOTRANSFERASE"/>
    <property type="match status" value="1"/>
</dbReference>
<keyword evidence="9" id="KW-0735">Signal-anchor</keyword>
<gene>
    <name evidence="10" type="ORF">B7P43_G09213</name>
</gene>
<keyword evidence="3 9" id="KW-0808">Transferase</keyword>
<dbReference type="Pfam" id="PF03567">
    <property type="entry name" value="Sulfotransfer_2"/>
    <property type="match status" value="1"/>
</dbReference>
<evidence type="ECO:0000256" key="6">
    <source>
        <dbReference type="ARBA" id="ARBA00023034"/>
    </source>
</evidence>
<organism evidence="10 11">
    <name type="scientific">Cryptotermes secundus</name>
    <dbReference type="NCBI Taxonomy" id="105785"/>
    <lineage>
        <taxon>Eukaryota</taxon>
        <taxon>Metazoa</taxon>
        <taxon>Ecdysozoa</taxon>
        <taxon>Arthropoda</taxon>
        <taxon>Hexapoda</taxon>
        <taxon>Insecta</taxon>
        <taxon>Pterygota</taxon>
        <taxon>Neoptera</taxon>
        <taxon>Polyneoptera</taxon>
        <taxon>Dictyoptera</taxon>
        <taxon>Blattodea</taxon>
        <taxon>Blattoidea</taxon>
        <taxon>Termitoidae</taxon>
        <taxon>Kalotermitidae</taxon>
        <taxon>Cryptotermitinae</taxon>
        <taxon>Cryptotermes</taxon>
    </lineage>
</organism>
<evidence type="ECO:0000256" key="1">
    <source>
        <dbReference type="ARBA" id="ARBA00004323"/>
    </source>
</evidence>
<evidence type="ECO:0000256" key="2">
    <source>
        <dbReference type="ARBA" id="ARBA00006339"/>
    </source>
</evidence>
<evidence type="ECO:0000256" key="3">
    <source>
        <dbReference type="ARBA" id="ARBA00022679"/>
    </source>
</evidence>
<keyword evidence="9" id="KW-0119">Carbohydrate metabolism</keyword>
<name>A0A2J7QGZ3_9NEOP</name>
<keyword evidence="11" id="KW-1185">Reference proteome</keyword>
<evidence type="ECO:0000256" key="7">
    <source>
        <dbReference type="ARBA" id="ARBA00023136"/>
    </source>
</evidence>
<keyword evidence="4" id="KW-0812">Transmembrane</keyword>
<dbReference type="OrthoDB" id="2019940at2759"/>
<evidence type="ECO:0000256" key="9">
    <source>
        <dbReference type="RuleBase" id="RU364020"/>
    </source>
</evidence>
<protein>
    <recommendedName>
        <fullName evidence="9">Carbohydrate sulfotransferase</fullName>
        <ecNumber evidence="9">2.8.2.-</ecNumber>
    </recommendedName>
</protein>
<reference evidence="10 11" key="1">
    <citation type="submission" date="2017-12" db="EMBL/GenBank/DDBJ databases">
        <title>Hemimetabolous genomes reveal molecular basis of termite eusociality.</title>
        <authorList>
            <person name="Harrison M.C."/>
            <person name="Jongepier E."/>
            <person name="Robertson H.M."/>
            <person name="Arning N."/>
            <person name="Bitard-Feildel T."/>
            <person name="Chao H."/>
            <person name="Childers C.P."/>
            <person name="Dinh H."/>
            <person name="Doddapaneni H."/>
            <person name="Dugan S."/>
            <person name="Gowin J."/>
            <person name="Greiner C."/>
            <person name="Han Y."/>
            <person name="Hu H."/>
            <person name="Hughes D.S.T."/>
            <person name="Huylmans A.-K."/>
            <person name="Kemena C."/>
            <person name="Kremer L.P.M."/>
            <person name="Lee S.L."/>
            <person name="Lopez-Ezquerra A."/>
            <person name="Mallet L."/>
            <person name="Monroy-Kuhn J.M."/>
            <person name="Moser A."/>
            <person name="Murali S.C."/>
            <person name="Muzny D.M."/>
            <person name="Otani S."/>
            <person name="Piulachs M.-D."/>
            <person name="Poelchau M."/>
            <person name="Qu J."/>
            <person name="Schaub F."/>
            <person name="Wada-Katsumata A."/>
            <person name="Worley K.C."/>
            <person name="Xie Q."/>
            <person name="Ylla G."/>
            <person name="Poulsen M."/>
            <person name="Gibbs R.A."/>
            <person name="Schal C."/>
            <person name="Richards S."/>
            <person name="Belles X."/>
            <person name="Korb J."/>
            <person name="Bornberg-Bauer E."/>
        </authorList>
    </citation>
    <scope>NUCLEOTIDE SEQUENCE [LARGE SCALE GENOMIC DNA]</scope>
    <source>
        <tissue evidence="10">Whole body</tissue>
    </source>
</reference>
<comment type="similarity">
    <text evidence="2 9">Belongs to the sulfotransferase 2 family.</text>
</comment>
<comment type="caution">
    <text evidence="10">The sequence shown here is derived from an EMBL/GenBank/DDBJ whole genome shotgun (WGS) entry which is preliminary data.</text>
</comment>
<accession>A0A2J7QGZ3</accession>
<evidence type="ECO:0000256" key="8">
    <source>
        <dbReference type="ARBA" id="ARBA00023180"/>
    </source>
</evidence>
<dbReference type="GO" id="GO:0000139">
    <property type="term" value="C:Golgi membrane"/>
    <property type="evidence" value="ECO:0007669"/>
    <property type="project" value="UniProtKB-SubCell"/>
</dbReference>
<keyword evidence="7" id="KW-0472">Membrane</keyword>
<evidence type="ECO:0000313" key="10">
    <source>
        <dbReference type="EMBL" id="PNF27855.1"/>
    </source>
</evidence>
<dbReference type="InterPro" id="IPR018011">
    <property type="entry name" value="Carb_sulfotrans_8-10"/>
</dbReference>
<dbReference type="GO" id="GO:0016051">
    <property type="term" value="P:carbohydrate biosynthetic process"/>
    <property type="evidence" value="ECO:0007669"/>
    <property type="project" value="InterPro"/>
</dbReference>
<dbReference type="PANTHER" id="PTHR12137">
    <property type="entry name" value="CARBOHYDRATE SULFOTRANSFERASE"/>
    <property type="match status" value="1"/>
</dbReference>
<dbReference type="EC" id="2.8.2.-" evidence="9"/>
<dbReference type="InParanoid" id="A0A2J7QGZ3"/>
<dbReference type="AlphaFoldDB" id="A0A2J7QGZ3"/>
<keyword evidence="6 9" id="KW-0333">Golgi apparatus</keyword>